<keyword evidence="2 8" id="KW-0963">Cytoplasm</keyword>
<dbReference type="CDD" id="cd01992">
    <property type="entry name" value="TilS_N"/>
    <property type="match status" value="1"/>
</dbReference>
<dbReference type="Gene3D" id="3.40.50.620">
    <property type="entry name" value="HUPs"/>
    <property type="match status" value="1"/>
</dbReference>
<evidence type="ECO:0000256" key="5">
    <source>
        <dbReference type="ARBA" id="ARBA00022741"/>
    </source>
</evidence>
<evidence type="ECO:0000256" key="1">
    <source>
        <dbReference type="ARBA" id="ARBA00004496"/>
    </source>
</evidence>
<dbReference type="InterPro" id="IPR012795">
    <property type="entry name" value="tRNA_Ile_lys_synt_N"/>
</dbReference>
<sequence>MLPTGGHVLCAVSGGADSVCLLHLLKGRAEAEGFALTAAHFDHGLRGEDSRRDAAFVEQLCRDWGVPCVTGSGDVAAEARRRGAGIEETARDLRYTFLEQTADRVGAGVIATAHNADDNVETLLLHLVRGSGLQGLTGIPPRRGRLVRPLLTTPRAEIEAYLEAHGLPHVEDASNADPAFARNKLRHQVLPLLRDLNPRLEESLGEAIGRLRADNDYLNAQAANAAREAAWADDDLVIRTELVARAPDPIAVRMIRWMLLEMGEHQFGSAHLQAVVDLARSPAPSGRVDLPHGLTAYRVYGDLLLTVRGEDPLPPFAPVPLALEGETPLPEAGWTFTCRRAAAPEVLPRDPGRFYLDPARLQGPLVLRPRQTGDRLSLPGRGEKTVKKLLIDGRVPRRVRERVPILADEAGVVWLGGFGPHQDRLAAPGAEALEITAVRET</sequence>
<keyword evidence="3 8" id="KW-0436">Ligase</keyword>
<evidence type="ECO:0000256" key="7">
    <source>
        <dbReference type="ARBA" id="ARBA00048539"/>
    </source>
</evidence>
<dbReference type="Pfam" id="PF09179">
    <property type="entry name" value="TilS"/>
    <property type="match status" value="1"/>
</dbReference>
<dbReference type="Pfam" id="PF01171">
    <property type="entry name" value="ATP_bind_3"/>
    <property type="match status" value="1"/>
</dbReference>
<comment type="catalytic activity">
    <reaction evidence="7 8">
        <text>cytidine(34) in tRNA(Ile2) + L-lysine + ATP = lysidine(34) in tRNA(Ile2) + AMP + diphosphate + H(+)</text>
        <dbReference type="Rhea" id="RHEA:43744"/>
        <dbReference type="Rhea" id="RHEA-COMP:10625"/>
        <dbReference type="Rhea" id="RHEA-COMP:10670"/>
        <dbReference type="ChEBI" id="CHEBI:15378"/>
        <dbReference type="ChEBI" id="CHEBI:30616"/>
        <dbReference type="ChEBI" id="CHEBI:32551"/>
        <dbReference type="ChEBI" id="CHEBI:33019"/>
        <dbReference type="ChEBI" id="CHEBI:82748"/>
        <dbReference type="ChEBI" id="CHEBI:83665"/>
        <dbReference type="ChEBI" id="CHEBI:456215"/>
        <dbReference type="EC" id="6.3.4.19"/>
    </reaction>
</comment>
<gene>
    <name evidence="8 10" type="primary">tilS</name>
    <name evidence="10" type="ORF">H9701_07625</name>
</gene>
<dbReference type="Pfam" id="PF11734">
    <property type="entry name" value="TilS_C"/>
    <property type="match status" value="1"/>
</dbReference>
<dbReference type="PANTHER" id="PTHR43033">
    <property type="entry name" value="TRNA(ILE)-LYSIDINE SYNTHASE-RELATED"/>
    <property type="match status" value="1"/>
</dbReference>
<comment type="function">
    <text evidence="8">Ligates lysine onto the cytidine present at position 34 of the AUA codon-specific tRNA(Ile) that contains the anticodon CAU, in an ATP-dependent manner. Cytidine is converted to lysidine, thus changing the amino acid specificity of the tRNA from methionine to isoleucine.</text>
</comment>
<evidence type="ECO:0000256" key="6">
    <source>
        <dbReference type="ARBA" id="ARBA00022840"/>
    </source>
</evidence>
<keyword evidence="4 8" id="KW-0819">tRNA processing</keyword>
<comment type="similarity">
    <text evidence="8">Belongs to the tRNA(Ile)-lysidine synthase family.</text>
</comment>
<feature type="binding site" evidence="8">
    <location>
        <begin position="13"/>
        <end position="18"/>
    </location>
    <ligand>
        <name>ATP</name>
        <dbReference type="ChEBI" id="CHEBI:30616"/>
    </ligand>
</feature>
<dbReference type="InterPro" id="IPR015262">
    <property type="entry name" value="tRNA_Ile_lys_synt_subst-bd"/>
</dbReference>
<dbReference type="SUPFAM" id="SSF82829">
    <property type="entry name" value="MesJ substrate recognition domain-like"/>
    <property type="match status" value="1"/>
</dbReference>
<dbReference type="EMBL" id="DWWJ01000134">
    <property type="protein sequence ID" value="HJC41405.1"/>
    <property type="molecule type" value="Genomic_DNA"/>
</dbReference>
<evidence type="ECO:0000256" key="3">
    <source>
        <dbReference type="ARBA" id="ARBA00022598"/>
    </source>
</evidence>
<accession>A0A9D2P1Y7</accession>
<dbReference type="AlphaFoldDB" id="A0A9D2P1Y7"/>
<keyword evidence="5 8" id="KW-0547">Nucleotide-binding</keyword>
<dbReference type="NCBIfam" id="TIGR02432">
    <property type="entry name" value="lysidine_TilS_N"/>
    <property type="match status" value="1"/>
</dbReference>
<dbReference type="PANTHER" id="PTHR43033:SF1">
    <property type="entry name" value="TRNA(ILE)-LYSIDINE SYNTHASE-RELATED"/>
    <property type="match status" value="1"/>
</dbReference>
<evidence type="ECO:0000313" key="10">
    <source>
        <dbReference type="EMBL" id="HJC41405.1"/>
    </source>
</evidence>
<reference evidence="10" key="2">
    <citation type="submission" date="2021-04" db="EMBL/GenBank/DDBJ databases">
        <authorList>
            <person name="Gilroy R."/>
        </authorList>
    </citation>
    <scope>NUCLEOTIDE SEQUENCE</scope>
    <source>
        <strain evidence="10">CHK186-1790</strain>
    </source>
</reference>
<dbReference type="InterPro" id="IPR011063">
    <property type="entry name" value="TilS/TtcA_N"/>
</dbReference>
<evidence type="ECO:0000256" key="2">
    <source>
        <dbReference type="ARBA" id="ARBA00022490"/>
    </source>
</evidence>
<reference evidence="10" key="1">
    <citation type="journal article" date="2021" name="PeerJ">
        <title>Extensive microbial diversity within the chicken gut microbiome revealed by metagenomics and culture.</title>
        <authorList>
            <person name="Gilroy R."/>
            <person name="Ravi A."/>
            <person name="Getino M."/>
            <person name="Pursley I."/>
            <person name="Horton D.L."/>
            <person name="Alikhan N.F."/>
            <person name="Baker D."/>
            <person name="Gharbi K."/>
            <person name="Hall N."/>
            <person name="Watson M."/>
            <person name="Adriaenssens E.M."/>
            <person name="Foster-Nyarko E."/>
            <person name="Jarju S."/>
            <person name="Secka A."/>
            <person name="Antonio M."/>
            <person name="Oren A."/>
            <person name="Chaudhuri R.R."/>
            <person name="La Ragione R."/>
            <person name="Hildebrand F."/>
            <person name="Pallen M.J."/>
        </authorList>
    </citation>
    <scope>NUCLEOTIDE SEQUENCE</scope>
    <source>
        <strain evidence="10">CHK186-1790</strain>
    </source>
</reference>
<comment type="subcellular location">
    <subcellularLocation>
        <location evidence="1 8">Cytoplasm</location>
    </subcellularLocation>
</comment>
<comment type="caution">
    <text evidence="10">The sequence shown here is derived from an EMBL/GenBank/DDBJ whole genome shotgun (WGS) entry which is preliminary data.</text>
</comment>
<dbReference type="Gene3D" id="3.30.465.60">
    <property type="match status" value="1"/>
</dbReference>
<dbReference type="GO" id="GO:0032267">
    <property type="term" value="F:tRNA(Ile)-lysidine synthase activity"/>
    <property type="evidence" value="ECO:0007669"/>
    <property type="project" value="UniProtKB-EC"/>
</dbReference>
<dbReference type="Proteomes" id="UP000823882">
    <property type="component" value="Unassembled WGS sequence"/>
</dbReference>
<evidence type="ECO:0000256" key="4">
    <source>
        <dbReference type="ARBA" id="ARBA00022694"/>
    </source>
</evidence>
<comment type="domain">
    <text evidence="8">The N-terminal region contains the highly conserved SGGXDS motif, predicted to be a P-loop motif involved in ATP binding.</text>
</comment>
<dbReference type="EC" id="6.3.4.19" evidence="8"/>
<dbReference type="SUPFAM" id="SSF52402">
    <property type="entry name" value="Adenine nucleotide alpha hydrolases-like"/>
    <property type="match status" value="1"/>
</dbReference>
<dbReference type="GO" id="GO:0005524">
    <property type="term" value="F:ATP binding"/>
    <property type="evidence" value="ECO:0007669"/>
    <property type="project" value="UniProtKB-UniRule"/>
</dbReference>
<evidence type="ECO:0000256" key="8">
    <source>
        <dbReference type="HAMAP-Rule" id="MF_01161"/>
    </source>
</evidence>
<proteinExistence type="inferred from homology"/>
<dbReference type="HAMAP" id="MF_01161">
    <property type="entry name" value="tRNA_Ile_lys_synt"/>
    <property type="match status" value="1"/>
</dbReference>
<dbReference type="InterPro" id="IPR012796">
    <property type="entry name" value="Lysidine-tRNA-synth_C"/>
</dbReference>
<dbReference type="InterPro" id="IPR012094">
    <property type="entry name" value="tRNA_Ile_lys_synt"/>
</dbReference>
<dbReference type="GO" id="GO:0005737">
    <property type="term" value="C:cytoplasm"/>
    <property type="evidence" value="ECO:0007669"/>
    <property type="project" value="UniProtKB-SubCell"/>
</dbReference>
<dbReference type="SMART" id="SM00977">
    <property type="entry name" value="TilS_C"/>
    <property type="match status" value="1"/>
</dbReference>
<evidence type="ECO:0000313" key="11">
    <source>
        <dbReference type="Proteomes" id="UP000823882"/>
    </source>
</evidence>
<dbReference type="GO" id="GO:0006400">
    <property type="term" value="P:tRNA modification"/>
    <property type="evidence" value="ECO:0007669"/>
    <property type="project" value="UniProtKB-UniRule"/>
</dbReference>
<dbReference type="SUPFAM" id="SSF56037">
    <property type="entry name" value="PheT/TilS domain"/>
    <property type="match status" value="1"/>
</dbReference>
<keyword evidence="6 8" id="KW-0067">ATP-binding</keyword>
<name>A0A9D2P1Y7_9FIRM</name>
<organism evidence="10 11">
    <name type="scientific">Candidatus Intestinimonas pullistercoris</name>
    <dbReference type="NCBI Taxonomy" id="2838623"/>
    <lineage>
        <taxon>Bacteria</taxon>
        <taxon>Bacillati</taxon>
        <taxon>Bacillota</taxon>
        <taxon>Clostridia</taxon>
        <taxon>Eubacteriales</taxon>
        <taxon>Intestinimonas</taxon>
    </lineage>
</organism>
<protein>
    <recommendedName>
        <fullName evidence="8">tRNA(Ile)-lysidine synthase</fullName>
        <ecNumber evidence="8">6.3.4.19</ecNumber>
    </recommendedName>
    <alternativeName>
        <fullName evidence="8">tRNA(Ile)-2-lysyl-cytidine synthase</fullName>
    </alternativeName>
    <alternativeName>
        <fullName evidence="8">tRNA(Ile)-lysidine synthetase</fullName>
    </alternativeName>
</protein>
<evidence type="ECO:0000259" key="9">
    <source>
        <dbReference type="SMART" id="SM00977"/>
    </source>
</evidence>
<feature type="domain" description="Lysidine-tRNA(Ile) synthetase C-terminal" evidence="9">
    <location>
        <begin position="365"/>
        <end position="435"/>
    </location>
</feature>
<dbReference type="InterPro" id="IPR014729">
    <property type="entry name" value="Rossmann-like_a/b/a_fold"/>
</dbReference>
<dbReference type="NCBIfam" id="TIGR02433">
    <property type="entry name" value="lysidine_TilS_C"/>
    <property type="match status" value="1"/>
</dbReference>